<sequence length="54" mass="6126">MSKSGLFFFPNVLANSSHNKHTMWQEVKDQKKSFKKIEVSAYTSGKTGASFTIR</sequence>
<reference evidence="2" key="1">
    <citation type="journal article" date="2011" name="Nat. Biotechnol.">
        <title>The genomic sequence of the Chinese hamster ovary (CHO)-K1 cell line.</title>
        <authorList>
            <person name="Xu X."/>
            <person name="Nagarajan H."/>
            <person name="Lewis N.E."/>
            <person name="Pan S."/>
            <person name="Cai Z."/>
            <person name="Liu X."/>
            <person name="Chen W."/>
            <person name="Xie M."/>
            <person name="Wang W."/>
            <person name="Hammond S."/>
            <person name="Andersen M.R."/>
            <person name="Neff N."/>
            <person name="Passarelli B."/>
            <person name="Koh W."/>
            <person name="Fan H.C."/>
            <person name="Wang J."/>
            <person name="Gui Y."/>
            <person name="Lee K.H."/>
            <person name="Betenbaugh M.J."/>
            <person name="Quake S.R."/>
            <person name="Famili I."/>
            <person name="Palsson B.O."/>
            <person name="Wang J."/>
        </authorList>
    </citation>
    <scope>NUCLEOTIDE SEQUENCE [LARGE SCALE GENOMIC DNA]</scope>
    <source>
        <strain evidence="2">CHO K1 cell line</strain>
    </source>
</reference>
<protein>
    <submittedName>
        <fullName evidence="1">Uncharacterized protein</fullName>
    </submittedName>
</protein>
<dbReference type="InParanoid" id="G3GWH7"/>
<proteinExistence type="predicted"/>
<accession>G3GWH7</accession>
<organism evidence="1 2">
    <name type="scientific">Cricetulus griseus</name>
    <name type="common">Chinese hamster</name>
    <name type="synonym">Cricetulus barabensis griseus</name>
    <dbReference type="NCBI Taxonomy" id="10029"/>
    <lineage>
        <taxon>Eukaryota</taxon>
        <taxon>Metazoa</taxon>
        <taxon>Chordata</taxon>
        <taxon>Craniata</taxon>
        <taxon>Vertebrata</taxon>
        <taxon>Euteleostomi</taxon>
        <taxon>Mammalia</taxon>
        <taxon>Eutheria</taxon>
        <taxon>Euarchontoglires</taxon>
        <taxon>Glires</taxon>
        <taxon>Rodentia</taxon>
        <taxon>Myomorpha</taxon>
        <taxon>Muroidea</taxon>
        <taxon>Cricetidae</taxon>
        <taxon>Cricetinae</taxon>
        <taxon>Cricetulus</taxon>
    </lineage>
</organism>
<gene>
    <name evidence="1" type="ORF">I79_002101</name>
</gene>
<dbReference type="EMBL" id="JH000051">
    <property type="protein sequence ID" value="EGV93364.1"/>
    <property type="molecule type" value="Genomic_DNA"/>
</dbReference>
<evidence type="ECO:0000313" key="1">
    <source>
        <dbReference type="EMBL" id="EGV93364.1"/>
    </source>
</evidence>
<dbReference type="AlphaFoldDB" id="G3GWH7"/>
<name>G3GWH7_CRIGR</name>
<dbReference type="Proteomes" id="UP000001075">
    <property type="component" value="Unassembled WGS sequence"/>
</dbReference>
<evidence type="ECO:0000313" key="2">
    <source>
        <dbReference type="Proteomes" id="UP000001075"/>
    </source>
</evidence>